<dbReference type="HAMAP" id="MF_00752">
    <property type="entry name" value="PSII_PsbH"/>
    <property type="match status" value="1"/>
</dbReference>
<dbReference type="AlphaFoldDB" id="A0AAD5W7T4"/>
<evidence type="ECO:0000256" key="2">
    <source>
        <dbReference type="ARBA" id="ARBA00004581"/>
    </source>
</evidence>
<dbReference type="SUPFAM" id="SSF161077">
    <property type="entry name" value="Photosystem II antenna protein-like"/>
    <property type="match status" value="1"/>
</dbReference>
<feature type="transmembrane region" description="Helical" evidence="14">
    <location>
        <begin position="422"/>
        <end position="442"/>
    </location>
</feature>
<evidence type="ECO:0000313" key="16">
    <source>
        <dbReference type="Proteomes" id="UP001210211"/>
    </source>
</evidence>
<evidence type="ECO:0000256" key="12">
    <source>
        <dbReference type="ARBA" id="ARBA00023136"/>
    </source>
</evidence>
<comment type="caution">
    <text evidence="15">The sequence shown here is derived from an EMBL/GenBank/DDBJ whole genome shotgun (WGS) entry which is preliminary data.</text>
</comment>
<name>A0AAD5W7T4_9POAL</name>
<reference evidence="15 16" key="1">
    <citation type="journal article" date="2022" name="Cell">
        <title>Repeat-based holocentromeres influence genome architecture and karyotype evolution.</title>
        <authorList>
            <person name="Hofstatter P.G."/>
            <person name="Thangavel G."/>
            <person name="Lux T."/>
            <person name="Neumann P."/>
            <person name="Vondrak T."/>
            <person name="Novak P."/>
            <person name="Zhang M."/>
            <person name="Costa L."/>
            <person name="Castellani M."/>
            <person name="Scott A."/>
            <person name="Toegelov H."/>
            <person name="Fuchs J."/>
            <person name="Mata-Sucre Y."/>
            <person name="Dias Y."/>
            <person name="Vanzela A.L.L."/>
            <person name="Huettel B."/>
            <person name="Almeida C.C.S."/>
            <person name="Simkova H."/>
            <person name="Souza G."/>
            <person name="Pedrosa-Harand A."/>
            <person name="Macas J."/>
            <person name="Mayer K.F.X."/>
            <person name="Houben A."/>
            <person name="Marques A."/>
        </authorList>
    </citation>
    <scope>NUCLEOTIDE SEQUENCE [LARGE SCALE GENOMIC DNA]</scope>
    <source>
        <strain evidence="15">RhyTen1mFocal</strain>
    </source>
</reference>
<evidence type="ECO:0000256" key="9">
    <source>
        <dbReference type="ARBA" id="ARBA00022989"/>
    </source>
</evidence>
<comment type="subcellular location">
    <subcellularLocation>
        <location evidence="1">Membrane</location>
        <topology evidence="1">Multi-pass membrane protein</topology>
    </subcellularLocation>
    <subcellularLocation>
        <location evidence="2">Plastid</location>
        <location evidence="2">Chloroplast thylakoid membrane</location>
        <topology evidence="2">Single-pass membrane protein</topology>
    </subcellularLocation>
</comment>
<keyword evidence="8 14" id="KW-0812">Transmembrane</keyword>
<dbReference type="EMBL" id="JAMRDG010000737">
    <property type="protein sequence ID" value="KAJ3672045.1"/>
    <property type="molecule type" value="Genomic_DNA"/>
</dbReference>
<dbReference type="PANTHER" id="PTHR34469:SF4">
    <property type="entry name" value="PHOTOSYSTEM II REACTION CENTER PROTEIN H"/>
    <property type="match status" value="1"/>
</dbReference>
<keyword evidence="12 14" id="KW-0472">Membrane</keyword>
<keyword evidence="9 14" id="KW-1133">Transmembrane helix</keyword>
<keyword evidence="6" id="KW-0597">Phosphoprotein</keyword>
<dbReference type="PANTHER" id="PTHR34469">
    <property type="entry name" value="PHOTOSYSTEM II REACTION CENTER PROTEIN H"/>
    <property type="match status" value="1"/>
</dbReference>
<organism evidence="15 16">
    <name type="scientific">Rhynchospora tenuis</name>
    <dbReference type="NCBI Taxonomy" id="198213"/>
    <lineage>
        <taxon>Eukaryota</taxon>
        <taxon>Viridiplantae</taxon>
        <taxon>Streptophyta</taxon>
        <taxon>Embryophyta</taxon>
        <taxon>Tracheophyta</taxon>
        <taxon>Spermatophyta</taxon>
        <taxon>Magnoliopsida</taxon>
        <taxon>Liliopsida</taxon>
        <taxon>Poales</taxon>
        <taxon>Cyperaceae</taxon>
        <taxon>Cyperoideae</taxon>
        <taxon>Rhynchosporeae</taxon>
        <taxon>Rhynchospora</taxon>
    </lineage>
</organism>
<keyword evidence="13" id="KW-0604">Photosystem II</keyword>
<sequence>MGLPWYRVHTVVLNDPGRLLSVHIMHTALVAGWAGSMALYELAVFDPSDPVLDPMWRQAIWHWVYWDLEVFCDERTGKPSLDLPKIFGIHLFLSGVACFGFGAFHVTGLYGPGIWVSDPYGLTGKVQAVNPAWGVDGFDPFVPGGIASHHIAAGTLGILAGLFHLSVRPPQRLYKGLRMGNIETVLSSSIAAVFFAAFVVAGTMWYGSATTPIELFGPTRYQWDQGYFQQEIYRRVSAGLAENLSLSEAWSKIPEKLAFYDYIGNNPAKGGLFRAGSMDNGDGIAVGWLGHPVFRDKEGRELFVRRMPTFFETFPVVLVDEDGIVRADVPFRRAESKYSVEQVGVTVEFYGGELKEFGCSSGIRNIPKSWRSNYKETSKFMATQTVEDSSRSGPRRTPVGDLLKPLNSEYGKVAPGWGTTPLMGVAMALFAVFLCILLEIYNSSVLLDGIPRS</sequence>
<feature type="transmembrane region" description="Helical" evidence="14">
    <location>
        <begin position="185"/>
        <end position="206"/>
    </location>
</feature>
<evidence type="ECO:0000256" key="11">
    <source>
        <dbReference type="ARBA" id="ARBA00023078"/>
    </source>
</evidence>
<keyword evidence="4" id="KW-0150">Chloroplast</keyword>
<dbReference type="GO" id="GO:0042301">
    <property type="term" value="F:phosphate ion binding"/>
    <property type="evidence" value="ECO:0007669"/>
    <property type="project" value="InterPro"/>
</dbReference>
<dbReference type="InterPro" id="IPR000932">
    <property type="entry name" value="PS_antenna-like"/>
</dbReference>
<dbReference type="Gene3D" id="3.10.680.10">
    <property type="entry name" value="Photosystem II CP47 reaction center protein"/>
    <property type="match status" value="1"/>
</dbReference>
<evidence type="ECO:0000313" key="15">
    <source>
        <dbReference type="EMBL" id="KAJ3672045.1"/>
    </source>
</evidence>
<keyword evidence="5" id="KW-0602">Photosynthesis</keyword>
<dbReference type="NCBIfam" id="NF002728">
    <property type="entry name" value="PRK02624.1"/>
    <property type="match status" value="1"/>
</dbReference>
<feature type="transmembrane region" description="Helical" evidence="14">
    <location>
        <begin position="87"/>
        <end position="110"/>
    </location>
</feature>
<evidence type="ECO:0000256" key="7">
    <source>
        <dbReference type="ARBA" id="ARBA00022640"/>
    </source>
</evidence>
<dbReference type="GO" id="GO:0016168">
    <property type="term" value="F:chlorophyll binding"/>
    <property type="evidence" value="ECO:0007669"/>
    <property type="project" value="UniProtKB-KW"/>
</dbReference>
<evidence type="ECO:0000256" key="13">
    <source>
        <dbReference type="ARBA" id="ARBA00023276"/>
    </source>
</evidence>
<dbReference type="GO" id="GO:0009523">
    <property type="term" value="C:photosystem II"/>
    <property type="evidence" value="ECO:0007669"/>
    <property type="project" value="UniProtKB-KW"/>
</dbReference>
<evidence type="ECO:0000256" key="10">
    <source>
        <dbReference type="ARBA" id="ARBA00022991"/>
    </source>
</evidence>
<evidence type="ECO:0008006" key="17">
    <source>
        <dbReference type="Google" id="ProtNLM"/>
    </source>
</evidence>
<accession>A0AAD5W7T4</accession>
<evidence type="ECO:0000256" key="1">
    <source>
        <dbReference type="ARBA" id="ARBA00004141"/>
    </source>
</evidence>
<dbReference type="GO" id="GO:0009535">
    <property type="term" value="C:chloroplast thylakoid membrane"/>
    <property type="evidence" value="ECO:0007669"/>
    <property type="project" value="UniProtKB-SubCell"/>
</dbReference>
<evidence type="ECO:0000256" key="5">
    <source>
        <dbReference type="ARBA" id="ARBA00022531"/>
    </source>
</evidence>
<dbReference type="GO" id="GO:0009767">
    <property type="term" value="P:photosynthetic electron transport chain"/>
    <property type="evidence" value="ECO:0007669"/>
    <property type="project" value="InterPro"/>
</dbReference>
<feature type="transmembrane region" description="Helical" evidence="14">
    <location>
        <begin position="146"/>
        <end position="165"/>
    </location>
</feature>
<gene>
    <name evidence="15" type="ORF">LUZ61_022317</name>
</gene>
<dbReference type="Gene3D" id="1.20.5.880">
    <property type="entry name" value="Photosystem II reaction center protein H"/>
    <property type="match status" value="1"/>
</dbReference>
<keyword evidence="16" id="KW-1185">Reference proteome</keyword>
<dbReference type="InterPro" id="IPR036863">
    <property type="entry name" value="PSII_PsbH_sf"/>
</dbReference>
<keyword evidence="3" id="KW-0148">Chlorophyll</keyword>
<dbReference type="InterPro" id="IPR036001">
    <property type="entry name" value="PS_II_antenna-like_sf"/>
</dbReference>
<evidence type="ECO:0000256" key="8">
    <source>
        <dbReference type="ARBA" id="ARBA00022692"/>
    </source>
</evidence>
<dbReference type="SUPFAM" id="SSF161025">
    <property type="entry name" value="Photosystem II 10 kDa phosphoprotein PsbH"/>
    <property type="match status" value="1"/>
</dbReference>
<proteinExistence type="inferred from homology"/>
<dbReference type="GO" id="GO:0050821">
    <property type="term" value="P:protein stabilization"/>
    <property type="evidence" value="ECO:0007669"/>
    <property type="project" value="InterPro"/>
</dbReference>
<evidence type="ECO:0000256" key="3">
    <source>
        <dbReference type="ARBA" id="ARBA00022494"/>
    </source>
</evidence>
<dbReference type="Proteomes" id="UP001210211">
    <property type="component" value="Unassembled WGS sequence"/>
</dbReference>
<dbReference type="Pfam" id="PF00737">
    <property type="entry name" value="PsbH"/>
    <property type="match status" value="1"/>
</dbReference>
<keyword evidence="10" id="KW-0157">Chromophore</keyword>
<keyword evidence="7" id="KW-0934">Plastid</keyword>
<evidence type="ECO:0000256" key="4">
    <source>
        <dbReference type="ARBA" id="ARBA00022528"/>
    </source>
</evidence>
<protein>
    <recommendedName>
        <fullName evidence="17">Photosystem II CP47 reaction center protein</fullName>
    </recommendedName>
</protein>
<evidence type="ECO:0000256" key="14">
    <source>
        <dbReference type="SAM" id="Phobius"/>
    </source>
</evidence>
<dbReference type="Pfam" id="PF00421">
    <property type="entry name" value="PSII"/>
    <property type="match status" value="1"/>
</dbReference>
<dbReference type="FunFam" id="1.20.5.880:FF:000001">
    <property type="entry name" value="Photosystem II reaction center protein H"/>
    <property type="match status" value="1"/>
</dbReference>
<evidence type="ECO:0000256" key="6">
    <source>
        <dbReference type="ARBA" id="ARBA00022553"/>
    </source>
</evidence>
<dbReference type="InterPro" id="IPR001056">
    <property type="entry name" value="PSII_PsbH"/>
</dbReference>
<keyword evidence="11" id="KW-0793">Thylakoid</keyword>